<dbReference type="EMBL" id="LQXA01000051">
    <property type="protein sequence ID" value="KZC93996.1"/>
    <property type="molecule type" value="Genomic_DNA"/>
</dbReference>
<dbReference type="STRING" id="31965.AWH51_15430"/>
<evidence type="ECO:0000313" key="2">
    <source>
        <dbReference type="EMBL" id="KZC93996.1"/>
    </source>
</evidence>
<dbReference type="RefSeq" id="WP_063072610.1">
    <property type="nucleotide sequence ID" value="NZ_LQXA01000051.1"/>
</dbReference>
<dbReference type="InterPro" id="IPR051531">
    <property type="entry name" value="N-acetyltransferase"/>
</dbReference>
<keyword evidence="2" id="KW-0808">Transferase</keyword>
<dbReference type="GO" id="GO:0016747">
    <property type="term" value="F:acyltransferase activity, transferring groups other than amino-acyl groups"/>
    <property type="evidence" value="ECO:0007669"/>
    <property type="project" value="InterPro"/>
</dbReference>
<gene>
    <name evidence="2" type="ORF">AWH51_15430</name>
</gene>
<dbReference type="Gene3D" id="3.40.630.30">
    <property type="match status" value="1"/>
</dbReference>
<dbReference type="OrthoDB" id="9796171at2"/>
<evidence type="ECO:0000259" key="1">
    <source>
        <dbReference type="PROSITE" id="PS51186"/>
    </source>
</evidence>
<dbReference type="PANTHER" id="PTHR43792">
    <property type="entry name" value="GNAT FAMILY, PUTATIVE (AFU_ORTHOLOGUE AFUA_3G00765)-RELATED-RELATED"/>
    <property type="match status" value="1"/>
</dbReference>
<comment type="caution">
    <text evidence="2">The sequence shown here is derived from an EMBL/GenBank/DDBJ whole genome shotgun (WGS) entry which is preliminary data.</text>
</comment>
<sequence>MPDLATDRLLLRRFTEADAPFLLDLHARPEVMRWIGTGAVQADPAQAVARAARYAALDHPVRGIWAIEDRDGGALLGTLLLKDLPASAAPLAADDPAPRDAPEDGETEIGWHLHPDAWGRGVATEAARRVLAHAAERGLTRVLAVTNPANAPSQAVCRRIGMRLLGRTHGYYDKECALFRIDLADRADAPGGRIRRTA</sequence>
<protein>
    <submittedName>
        <fullName evidence="2">Acetyltransferase</fullName>
    </submittedName>
</protein>
<dbReference type="PANTHER" id="PTHR43792:SF1">
    <property type="entry name" value="N-ACETYLTRANSFERASE DOMAIN-CONTAINING PROTEIN"/>
    <property type="match status" value="1"/>
</dbReference>
<evidence type="ECO:0000313" key="3">
    <source>
        <dbReference type="Proteomes" id="UP000076218"/>
    </source>
</evidence>
<proteinExistence type="predicted"/>
<dbReference type="Proteomes" id="UP000076218">
    <property type="component" value="Unassembled WGS sequence"/>
</dbReference>
<name>A0A154UY43_9MICO</name>
<dbReference type="AlphaFoldDB" id="A0A154UY43"/>
<organism evidence="2 3">
    <name type="scientific">Clavibacter tessellarius</name>
    <dbReference type="NCBI Taxonomy" id="31965"/>
    <lineage>
        <taxon>Bacteria</taxon>
        <taxon>Bacillati</taxon>
        <taxon>Actinomycetota</taxon>
        <taxon>Actinomycetes</taxon>
        <taxon>Micrococcales</taxon>
        <taxon>Microbacteriaceae</taxon>
        <taxon>Clavibacter</taxon>
    </lineage>
</organism>
<dbReference type="Pfam" id="PF13302">
    <property type="entry name" value="Acetyltransf_3"/>
    <property type="match status" value="1"/>
</dbReference>
<dbReference type="InterPro" id="IPR000182">
    <property type="entry name" value="GNAT_dom"/>
</dbReference>
<accession>A0A154UY43</accession>
<dbReference type="PROSITE" id="PS51186">
    <property type="entry name" value="GNAT"/>
    <property type="match status" value="1"/>
</dbReference>
<dbReference type="SUPFAM" id="SSF55729">
    <property type="entry name" value="Acyl-CoA N-acyltransferases (Nat)"/>
    <property type="match status" value="1"/>
</dbReference>
<dbReference type="InterPro" id="IPR016181">
    <property type="entry name" value="Acyl_CoA_acyltransferase"/>
</dbReference>
<feature type="domain" description="N-acetyltransferase" evidence="1">
    <location>
        <begin position="9"/>
        <end position="185"/>
    </location>
</feature>
<reference evidence="2 3" key="1">
    <citation type="submission" date="2016-01" db="EMBL/GenBank/DDBJ databases">
        <title>Draft genome sequence of Clavibacter michiganensis subsp. tessellarius DOAB 609.</title>
        <authorList>
            <person name="Tambong J.T."/>
        </authorList>
    </citation>
    <scope>NUCLEOTIDE SEQUENCE [LARGE SCALE GENOMIC DNA]</scope>
    <source>
        <strain evidence="2 3">DOAB 609</strain>
    </source>
</reference>